<proteinExistence type="predicted"/>
<protein>
    <submittedName>
        <fullName evidence="1">Uncharacterized protein</fullName>
    </submittedName>
</protein>
<sequence>MANQLALPLLFLLSMTTGRACAYFYIHIYFPLNILCIFFLMTGNNSARLPISSSIFNHFFNSFFFILFYT</sequence>
<keyword evidence="2" id="KW-1185">Reference proteome</keyword>
<gene>
    <name evidence="1" type="ORF">MENTE1834_LOCUS1874</name>
</gene>
<evidence type="ECO:0000313" key="2">
    <source>
        <dbReference type="Proteomes" id="UP001497535"/>
    </source>
</evidence>
<name>A0ACB0XPT0_MELEN</name>
<reference evidence="1" key="1">
    <citation type="submission" date="2023-11" db="EMBL/GenBank/DDBJ databases">
        <authorList>
            <person name="Poullet M."/>
        </authorList>
    </citation>
    <scope>NUCLEOTIDE SEQUENCE</scope>
    <source>
        <strain evidence="1">E1834</strain>
    </source>
</reference>
<dbReference type="Proteomes" id="UP001497535">
    <property type="component" value="Unassembled WGS sequence"/>
</dbReference>
<accession>A0ACB0XPT0</accession>
<organism evidence="1 2">
    <name type="scientific">Meloidogyne enterolobii</name>
    <name type="common">Root-knot nematode worm</name>
    <name type="synonym">Meloidogyne mayaguensis</name>
    <dbReference type="NCBI Taxonomy" id="390850"/>
    <lineage>
        <taxon>Eukaryota</taxon>
        <taxon>Metazoa</taxon>
        <taxon>Ecdysozoa</taxon>
        <taxon>Nematoda</taxon>
        <taxon>Chromadorea</taxon>
        <taxon>Rhabditida</taxon>
        <taxon>Tylenchina</taxon>
        <taxon>Tylenchomorpha</taxon>
        <taxon>Tylenchoidea</taxon>
        <taxon>Meloidogynidae</taxon>
        <taxon>Meloidogyninae</taxon>
        <taxon>Meloidogyne</taxon>
    </lineage>
</organism>
<evidence type="ECO:0000313" key="1">
    <source>
        <dbReference type="EMBL" id="CAK5011333.1"/>
    </source>
</evidence>
<comment type="caution">
    <text evidence="1">The sequence shown here is derived from an EMBL/GenBank/DDBJ whole genome shotgun (WGS) entry which is preliminary data.</text>
</comment>
<dbReference type="EMBL" id="CAVMJV010000001">
    <property type="protein sequence ID" value="CAK5011333.1"/>
    <property type="molecule type" value="Genomic_DNA"/>
</dbReference>